<gene>
    <name evidence="1" type="ORF">GCM10010251_94680</name>
</gene>
<reference evidence="1" key="2">
    <citation type="submission" date="2020-09" db="EMBL/GenBank/DDBJ databases">
        <authorList>
            <person name="Sun Q."/>
            <person name="Ohkuma M."/>
        </authorList>
    </citation>
    <scope>NUCLEOTIDE SEQUENCE</scope>
    <source>
        <strain evidence="1">JCM 4346</strain>
    </source>
</reference>
<organism evidence="1 2">
    <name type="scientific">Streptomyces aurantiogriseus</name>
    <dbReference type="NCBI Taxonomy" id="66870"/>
    <lineage>
        <taxon>Bacteria</taxon>
        <taxon>Bacillati</taxon>
        <taxon>Actinomycetota</taxon>
        <taxon>Actinomycetes</taxon>
        <taxon>Kitasatosporales</taxon>
        <taxon>Streptomycetaceae</taxon>
        <taxon>Streptomyces</taxon>
    </lineage>
</organism>
<protein>
    <submittedName>
        <fullName evidence="1">Uncharacterized protein</fullName>
    </submittedName>
</protein>
<evidence type="ECO:0000313" key="1">
    <source>
        <dbReference type="EMBL" id="GGR63082.1"/>
    </source>
</evidence>
<accession>A0A918FP93</accession>
<proteinExistence type="predicted"/>
<keyword evidence="2" id="KW-1185">Reference proteome</keyword>
<reference evidence="1" key="1">
    <citation type="journal article" date="2014" name="Int. J. Syst. Evol. Microbiol.">
        <title>Complete genome sequence of Corynebacterium casei LMG S-19264T (=DSM 44701T), isolated from a smear-ripened cheese.</title>
        <authorList>
            <consortium name="US DOE Joint Genome Institute (JGI-PGF)"/>
            <person name="Walter F."/>
            <person name="Albersmeier A."/>
            <person name="Kalinowski J."/>
            <person name="Ruckert C."/>
        </authorList>
    </citation>
    <scope>NUCLEOTIDE SEQUENCE</scope>
    <source>
        <strain evidence="1">JCM 4346</strain>
    </source>
</reference>
<dbReference type="EMBL" id="BMSX01000045">
    <property type="protein sequence ID" value="GGR63082.1"/>
    <property type="molecule type" value="Genomic_DNA"/>
</dbReference>
<dbReference type="AlphaFoldDB" id="A0A918FP93"/>
<sequence>MPRAAVTGALRSLFRALKRERVIFRDPARGVSVTYIESAPRRIPSDRLVGLLDRAPTGMAKAVVALIAIHALGPTEIACQQMADLNRSKGRMTVRRHLAVTPFTSTSSS</sequence>
<dbReference type="Proteomes" id="UP000658320">
    <property type="component" value="Unassembled WGS sequence"/>
</dbReference>
<name>A0A918FP93_9ACTN</name>
<evidence type="ECO:0000313" key="2">
    <source>
        <dbReference type="Proteomes" id="UP000658320"/>
    </source>
</evidence>
<comment type="caution">
    <text evidence="1">The sequence shown here is derived from an EMBL/GenBank/DDBJ whole genome shotgun (WGS) entry which is preliminary data.</text>
</comment>